<dbReference type="SUPFAM" id="SSF82866">
    <property type="entry name" value="Multidrug efflux transporter AcrB transmembrane domain"/>
    <property type="match status" value="1"/>
</dbReference>
<evidence type="ECO:0000256" key="1">
    <source>
        <dbReference type="ARBA" id="ARBA00004651"/>
    </source>
</evidence>
<evidence type="ECO:0000256" key="3">
    <source>
        <dbReference type="ARBA" id="ARBA00022692"/>
    </source>
</evidence>
<protein>
    <recommendedName>
        <fullName evidence="8">Membrane transport protein MMPL domain-containing protein</fullName>
    </recommendedName>
</protein>
<comment type="caution">
    <text evidence="9">The sequence shown here is derived from an EMBL/GenBank/DDBJ whole genome shotgun (WGS) entry which is preliminary data.</text>
</comment>
<evidence type="ECO:0000259" key="8">
    <source>
        <dbReference type="Pfam" id="PF03176"/>
    </source>
</evidence>
<feature type="transmembrane region" description="Helical" evidence="7">
    <location>
        <begin position="32"/>
        <end position="57"/>
    </location>
</feature>
<dbReference type="AlphaFoldDB" id="X0XQ93"/>
<dbReference type="EMBL" id="BARS01042043">
    <property type="protein sequence ID" value="GAG38838.1"/>
    <property type="molecule type" value="Genomic_DNA"/>
</dbReference>
<organism evidence="9">
    <name type="scientific">marine sediment metagenome</name>
    <dbReference type="NCBI Taxonomy" id="412755"/>
    <lineage>
        <taxon>unclassified sequences</taxon>
        <taxon>metagenomes</taxon>
        <taxon>ecological metagenomes</taxon>
    </lineage>
</organism>
<feature type="transmembrane region" description="Helical" evidence="7">
    <location>
        <begin position="107"/>
        <end position="124"/>
    </location>
</feature>
<dbReference type="PANTHER" id="PTHR33406">
    <property type="entry name" value="MEMBRANE PROTEIN MJ1562-RELATED"/>
    <property type="match status" value="1"/>
</dbReference>
<feature type="compositionally biased region" description="Basic and acidic residues" evidence="6">
    <location>
        <begin position="67"/>
        <end position="77"/>
    </location>
</feature>
<keyword evidence="5 7" id="KW-0472">Membrane</keyword>
<proteinExistence type="predicted"/>
<evidence type="ECO:0000256" key="6">
    <source>
        <dbReference type="SAM" id="MobiDB-lite"/>
    </source>
</evidence>
<feature type="region of interest" description="Disordered" evidence="6">
    <location>
        <begin position="67"/>
        <end position="86"/>
    </location>
</feature>
<dbReference type="PANTHER" id="PTHR33406:SF13">
    <property type="entry name" value="MEMBRANE PROTEIN YDFJ"/>
    <property type="match status" value="1"/>
</dbReference>
<accession>X0XQ93</accession>
<dbReference type="InterPro" id="IPR050545">
    <property type="entry name" value="Mycobact_MmpL"/>
</dbReference>
<evidence type="ECO:0000313" key="9">
    <source>
        <dbReference type="EMBL" id="GAG38838.1"/>
    </source>
</evidence>
<name>X0XQ93_9ZZZZ</name>
<feature type="domain" description="Membrane transport protein MMPL" evidence="8">
    <location>
        <begin position="2"/>
        <end position="68"/>
    </location>
</feature>
<feature type="non-terminal residue" evidence="9">
    <location>
        <position position="1"/>
    </location>
</feature>
<keyword evidence="3 7" id="KW-0812">Transmembrane</keyword>
<evidence type="ECO:0000256" key="2">
    <source>
        <dbReference type="ARBA" id="ARBA00022475"/>
    </source>
</evidence>
<evidence type="ECO:0000256" key="7">
    <source>
        <dbReference type="SAM" id="Phobius"/>
    </source>
</evidence>
<dbReference type="GO" id="GO:0005886">
    <property type="term" value="C:plasma membrane"/>
    <property type="evidence" value="ECO:0007669"/>
    <property type="project" value="UniProtKB-SubCell"/>
</dbReference>
<dbReference type="Gene3D" id="1.20.1640.10">
    <property type="entry name" value="Multidrug efflux transporter AcrB transmembrane domain"/>
    <property type="match status" value="1"/>
</dbReference>
<evidence type="ECO:0000256" key="5">
    <source>
        <dbReference type="ARBA" id="ARBA00023136"/>
    </source>
</evidence>
<keyword evidence="2" id="KW-1003">Cell membrane</keyword>
<gene>
    <name evidence="9" type="ORF">S01H1_63846</name>
</gene>
<feature type="non-terminal residue" evidence="9">
    <location>
        <position position="252"/>
    </location>
</feature>
<feature type="transmembrane region" description="Helical" evidence="7">
    <location>
        <begin position="7"/>
        <end position="26"/>
    </location>
</feature>
<sequence length="252" mass="27725">GGSGVSVITGALTTALAFFTLMVGNTRGVHEFGVAAGLGVILTLAAVFFMLPPMLVLRERRRAMKAGRNDEVADEPLRGPGTPAKRQASHGYRWIGAVAAAGYRRPGLFILVTAFLVAASIWGMQHTTFEYDFLELEAKGLRSVELQREIPDRFGMSEHAAWLVTDSIEESRILKEQFRNLPDVGAVDAISDLLPSEERLIEYSPKLQAFRNEALRRNIPVWQPGDGAQLATEIERLWDNLDLMSNLAFTAG</sequence>
<reference evidence="9" key="1">
    <citation type="journal article" date="2014" name="Front. Microbiol.">
        <title>High frequency of phylogenetically diverse reductive dehalogenase-homologous genes in deep subseafloor sedimentary metagenomes.</title>
        <authorList>
            <person name="Kawai M."/>
            <person name="Futagami T."/>
            <person name="Toyoda A."/>
            <person name="Takaki Y."/>
            <person name="Nishi S."/>
            <person name="Hori S."/>
            <person name="Arai W."/>
            <person name="Tsubouchi T."/>
            <person name="Morono Y."/>
            <person name="Uchiyama I."/>
            <person name="Ito T."/>
            <person name="Fujiyama A."/>
            <person name="Inagaki F."/>
            <person name="Takami H."/>
        </authorList>
    </citation>
    <scope>NUCLEOTIDE SEQUENCE</scope>
    <source>
        <strain evidence="9">Expedition CK06-06</strain>
    </source>
</reference>
<dbReference type="InterPro" id="IPR004869">
    <property type="entry name" value="MMPL_dom"/>
</dbReference>
<keyword evidence="4 7" id="KW-1133">Transmembrane helix</keyword>
<evidence type="ECO:0000256" key="4">
    <source>
        <dbReference type="ARBA" id="ARBA00022989"/>
    </source>
</evidence>
<comment type="subcellular location">
    <subcellularLocation>
        <location evidence="1">Cell membrane</location>
        <topology evidence="1">Multi-pass membrane protein</topology>
    </subcellularLocation>
</comment>
<dbReference type="Pfam" id="PF03176">
    <property type="entry name" value="MMPL"/>
    <property type="match status" value="1"/>
</dbReference>